<dbReference type="Pfam" id="PF19831">
    <property type="entry name" value="DUF6312"/>
    <property type="match status" value="1"/>
</dbReference>
<comment type="caution">
    <text evidence="1">The sequence shown here is derived from an EMBL/GenBank/DDBJ whole genome shotgun (WGS) entry which is preliminary data.</text>
</comment>
<gene>
    <name evidence="1" type="ORF">PMG71_23045</name>
</gene>
<proteinExistence type="predicted"/>
<name>A0ABT7AZL7_9CYAN</name>
<reference evidence="1 2" key="1">
    <citation type="submission" date="2023-01" db="EMBL/GenBank/DDBJ databases">
        <title>Novel diversity within Roseofilum (Cyanobacteria; Desertifilaceae) from marine benthic mats with descriptions of four novel species.</title>
        <authorList>
            <person name="Wang Y."/>
            <person name="Berthold D.E."/>
            <person name="Hu J."/>
            <person name="Lefler F.W."/>
            <person name="Laughinghouse H.D. IV."/>
        </authorList>
    </citation>
    <scope>NUCLEOTIDE SEQUENCE [LARGE SCALE GENOMIC DNA]</scope>
    <source>
        <strain evidence="1 2">BLCC-M154</strain>
    </source>
</reference>
<dbReference type="InterPro" id="IPR046279">
    <property type="entry name" value="DUF6312"/>
</dbReference>
<dbReference type="EMBL" id="JAQOSP010000148">
    <property type="protein sequence ID" value="MDJ1172310.1"/>
    <property type="molecule type" value="Genomic_DNA"/>
</dbReference>
<organism evidence="1 2">
    <name type="scientific">Roseofilum acuticapitatum BLCC-M154</name>
    <dbReference type="NCBI Taxonomy" id="3022444"/>
    <lineage>
        <taxon>Bacteria</taxon>
        <taxon>Bacillati</taxon>
        <taxon>Cyanobacteriota</taxon>
        <taxon>Cyanophyceae</taxon>
        <taxon>Desertifilales</taxon>
        <taxon>Desertifilaceae</taxon>
        <taxon>Roseofilum</taxon>
        <taxon>Roseofilum acuticapitatum</taxon>
    </lineage>
</organism>
<dbReference type="Proteomes" id="UP001235303">
    <property type="component" value="Unassembled WGS sequence"/>
</dbReference>
<keyword evidence="2" id="KW-1185">Reference proteome</keyword>
<sequence>MASEPKKVVVLQSDEDFGGVPETLVGKEKKKMKKQQAALKPVEKVAFKAAKRLDEASKIYRDAHEKSNSKKKDGWLMDLPKNYSKAMSKLMKF</sequence>
<evidence type="ECO:0000313" key="1">
    <source>
        <dbReference type="EMBL" id="MDJ1172310.1"/>
    </source>
</evidence>
<accession>A0ABT7AZL7</accession>
<protein>
    <submittedName>
        <fullName evidence="1">Uncharacterized protein</fullName>
    </submittedName>
</protein>
<dbReference type="RefSeq" id="WP_283756060.1">
    <property type="nucleotide sequence ID" value="NZ_JAQOSP010000148.1"/>
</dbReference>
<evidence type="ECO:0000313" key="2">
    <source>
        <dbReference type="Proteomes" id="UP001235303"/>
    </source>
</evidence>